<dbReference type="CDD" id="cd00833">
    <property type="entry name" value="PKS"/>
    <property type="match status" value="1"/>
</dbReference>
<protein>
    <recommendedName>
        <fullName evidence="3">Ketosynthase family 3 (KS3) domain-containing protein</fullName>
    </recommendedName>
</protein>
<evidence type="ECO:0000259" key="3">
    <source>
        <dbReference type="PROSITE" id="PS52004"/>
    </source>
</evidence>
<organism evidence="4 5">
    <name type="scientific">Paenibacillus larvae subsp. pulvifaciens</name>
    <dbReference type="NCBI Taxonomy" id="1477"/>
    <lineage>
        <taxon>Bacteria</taxon>
        <taxon>Bacillati</taxon>
        <taxon>Bacillota</taxon>
        <taxon>Bacilli</taxon>
        <taxon>Bacillales</taxon>
        <taxon>Paenibacillaceae</taxon>
        <taxon>Paenibacillus</taxon>
    </lineage>
</organism>
<evidence type="ECO:0000313" key="4">
    <source>
        <dbReference type="EMBL" id="ARF70641.1"/>
    </source>
</evidence>
<gene>
    <name evidence="4" type="ORF">B7C51_23465</name>
</gene>
<dbReference type="PANTHER" id="PTHR43775:SF37">
    <property type="entry name" value="SI:DKEY-61P9.11"/>
    <property type="match status" value="1"/>
</dbReference>
<dbReference type="SMART" id="SM00825">
    <property type="entry name" value="PKS_KS"/>
    <property type="match status" value="1"/>
</dbReference>
<dbReference type="PROSITE" id="PS52004">
    <property type="entry name" value="KS3_2"/>
    <property type="match status" value="1"/>
</dbReference>
<dbReference type="AlphaFoldDB" id="A0A1V0UZW8"/>
<dbReference type="EMBL" id="CP020557">
    <property type="protein sequence ID" value="ARF70641.1"/>
    <property type="molecule type" value="Genomic_DNA"/>
</dbReference>
<dbReference type="Proteomes" id="UP000192727">
    <property type="component" value="Chromosome"/>
</dbReference>
<dbReference type="RefSeq" id="WP_083041629.1">
    <property type="nucleotide sequence ID" value="NZ_CP020557.1"/>
</dbReference>
<evidence type="ECO:0000313" key="5">
    <source>
        <dbReference type="Proteomes" id="UP000192727"/>
    </source>
</evidence>
<dbReference type="InterPro" id="IPR014030">
    <property type="entry name" value="Ketoacyl_synth_N"/>
</dbReference>
<dbReference type="GO" id="GO:0004312">
    <property type="term" value="F:fatty acid synthase activity"/>
    <property type="evidence" value="ECO:0007669"/>
    <property type="project" value="TreeGrafter"/>
</dbReference>
<feature type="domain" description="Ketosynthase family 3 (KS3)" evidence="3">
    <location>
        <begin position="6"/>
        <end position="140"/>
    </location>
</feature>
<dbReference type="GO" id="GO:0005886">
    <property type="term" value="C:plasma membrane"/>
    <property type="evidence" value="ECO:0007669"/>
    <property type="project" value="TreeGrafter"/>
</dbReference>
<dbReference type="InterPro" id="IPR020841">
    <property type="entry name" value="PKS_Beta-ketoAc_synthase_dom"/>
</dbReference>
<dbReference type="GO" id="GO:0005737">
    <property type="term" value="C:cytoplasm"/>
    <property type="evidence" value="ECO:0007669"/>
    <property type="project" value="TreeGrafter"/>
</dbReference>
<sequence length="140" mass="16025">MSHTNGLEIAVIGMACRFPGAKNIDEYWNNLVNGTESISFFSNEELREAGVDPELLNNPNYVKAKGFIEDIEYFDASFFHYSSREAEIMDPQIRLLLECSWEAMEHAGYTPNKYEEDIGFYAGASSNFNWPLWLLILPLI</sequence>
<dbReference type="InterPro" id="IPR016039">
    <property type="entry name" value="Thiolase-like"/>
</dbReference>
<dbReference type="PANTHER" id="PTHR43775">
    <property type="entry name" value="FATTY ACID SYNTHASE"/>
    <property type="match status" value="1"/>
</dbReference>
<dbReference type="InterPro" id="IPR050091">
    <property type="entry name" value="PKS_NRPS_Biosynth_Enz"/>
</dbReference>
<evidence type="ECO:0000256" key="2">
    <source>
        <dbReference type="ARBA" id="ARBA00022553"/>
    </source>
</evidence>
<keyword evidence="1" id="KW-0596">Phosphopantetheine</keyword>
<dbReference type="GO" id="GO:0071770">
    <property type="term" value="P:DIM/DIP cell wall layer assembly"/>
    <property type="evidence" value="ECO:0007669"/>
    <property type="project" value="TreeGrafter"/>
</dbReference>
<dbReference type="Gene3D" id="3.40.47.10">
    <property type="match status" value="1"/>
</dbReference>
<evidence type="ECO:0000256" key="1">
    <source>
        <dbReference type="ARBA" id="ARBA00022450"/>
    </source>
</evidence>
<reference evidence="4 5" key="1">
    <citation type="submission" date="2017-03" db="EMBL/GenBank/DDBJ databases">
        <title>Paenibacillus larvae genome sequencing.</title>
        <authorList>
            <person name="Dingman D.W."/>
        </authorList>
    </citation>
    <scope>NUCLEOTIDE SEQUENCE [LARGE SCALE GENOMIC DNA]</scope>
    <source>
        <strain evidence="4 5">SAG 10367</strain>
    </source>
</reference>
<dbReference type="SUPFAM" id="SSF53901">
    <property type="entry name" value="Thiolase-like"/>
    <property type="match status" value="1"/>
</dbReference>
<name>A0A1V0UZW8_9BACL</name>
<dbReference type="Pfam" id="PF00109">
    <property type="entry name" value="ketoacyl-synt"/>
    <property type="match status" value="1"/>
</dbReference>
<keyword evidence="2" id="KW-0597">Phosphoprotein</keyword>
<accession>A0A1V0UZW8</accession>
<proteinExistence type="predicted"/>
<dbReference type="GO" id="GO:0006633">
    <property type="term" value="P:fatty acid biosynthetic process"/>
    <property type="evidence" value="ECO:0007669"/>
    <property type="project" value="TreeGrafter"/>
</dbReference>